<sequence>MTLADAAPVTIPTRLKVDDPLQVGDIVTVDDVRWKIRAMSRTGTVRLQSMNTSNVDIWWTTTVDTLPKRENR</sequence>
<gene>
    <name evidence="1" type="ORF">PUW80_13350</name>
</gene>
<evidence type="ECO:0000313" key="2">
    <source>
        <dbReference type="Proteomes" id="UP001218170"/>
    </source>
</evidence>
<keyword evidence="2" id="KW-1185">Reference proteome</keyword>
<evidence type="ECO:0000313" key="1">
    <source>
        <dbReference type="EMBL" id="MDD7963337.1"/>
    </source>
</evidence>
<organism evidence="1 2">
    <name type="scientific">Microbacterium thalli</name>
    <dbReference type="NCBI Taxonomy" id="3027921"/>
    <lineage>
        <taxon>Bacteria</taxon>
        <taxon>Bacillati</taxon>
        <taxon>Actinomycetota</taxon>
        <taxon>Actinomycetes</taxon>
        <taxon>Micrococcales</taxon>
        <taxon>Microbacteriaceae</taxon>
        <taxon>Microbacterium</taxon>
    </lineage>
</organism>
<name>A0ABT5SKI3_9MICO</name>
<dbReference type="EMBL" id="JAQZCI010000004">
    <property type="protein sequence ID" value="MDD7963337.1"/>
    <property type="molecule type" value="Genomic_DNA"/>
</dbReference>
<dbReference type="Proteomes" id="UP001218170">
    <property type="component" value="Unassembled WGS sequence"/>
</dbReference>
<proteinExistence type="predicted"/>
<comment type="caution">
    <text evidence="1">The sequence shown here is derived from an EMBL/GenBank/DDBJ whole genome shotgun (WGS) entry which is preliminary data.</text>
</comment>
<accession>A0ABT5SKI3</accession>
<protein>
    <submittedName>
        <fullName evidence="1">Uncharacterized protein</fullName>
    </submittedName>
</protein>
<reference evidence="1 2" key="1">
    <citation type="submission" date="2023-02" db="EMBL/GenBank/DDBJ databases">
        <title>Study of novel species of the Microbacterium genus.</title>
        <authorList>
            <person name="Arroyo-Herrera I."/>
            <person name="Roman-Ponce B."/>
            <person name="Vasquez-Murrieta M.S."/>
        </authorList>
    </citation>
    <scope>NUCLEOTIDE SEQUENCE [LARGE SCALE GENOMIC DNA]</scope>
    <source>
        <strain evidence="1 2">NE1TT3</strain>
    </source>
</reference>
<dbReference type="RefSeq" id="WP_274264915.1">
    <property type="nucleotide sequence ID" value="NZ_JAQZCI010000004.1"/>
</dbReference>